<dbReference type="OrthoDB" id="9787486at2"/>
<proteinExistence type="inferred from homology"/>
<evidence type="ECO:0000313" key="3">
    <source>
        <dbReference type="EMBL" id="TFY97264.1"/>
    </source>
</evidence>
<evidence type="ECO:0000256" key="1">
    <source>
        <dbReference type="ARBA" id="ARBA00006484"/>
    </source>
</evidence>
<keyword evidence="4" id="KW-1185">Reference proteome</keyword>
<accession>A0A4Z0BGK2</accession>
<keyword evidence="2" id="KW-0560">Oxidoreductase</keyword>
<name>A0A4Z0BGK2_9BURK</name>
<dbReference type="NCBIfam" id="NF005754">
    <property type="entry name" value="PRK07578.1"/>
    <property type="match status" value="1"/>
</dbReference>
<evidence type="ECO:0000256" key="2">
    <source>
        <dbReference type="ARBA" id="ARBA00023002"/>
    </source>
</evidence>
<dbReference type="PANTHER" id="PTHR43477:SF1">
    <property type="entry name" value="DIHYDROANTICAPSIN 7-DEHYDROGENASE"/>
    <property type="match status" value="1"/>
</dbReference>
<comment type="caution">
    <text evidence="3">The sequence shown here is derived from an EMBL/GenBank/DDBJ whole genome shotgun (WGS) entry which is preliminary data.</text>
</comment>
<dbReference type="Pfam" id="PF13561">
    <property type="entry name" value="adh_short_C2"/>
    <property type="match status" value="1"/>
</dbReference>
<evidence type="ECO:0000313" key="4">
    <source>
        <dbReference type="Proteomes" id="UP000297564"/>
    </source>
</evidence>
<dbReference type="RefSeq" id="WP_135286431.1">
    <property type="nucleotide sequence ID" value="NZ_SMLL01000007.1"/>
</dbReference>
<dbReference type="SUPFAM" id="SSF51735">
    <property type="entry name" value="NAD(P)-binding Rossmann-fold domains"/>
    <property type="match status" value="1"/>
</dbReference>
<sequence>MAQSRKRILLVGAGGVIGRAVHEALRASHEVITAGLADADHVFDLADAKATAQALGTMGELDAVVSTAGRAHFRPLAAIEPAALEDSVYGLGLRDKLLGQVNLALAARAVLREGGSITLTSGTTSDEPILGGSSLSMVNGAIEHWAMAAATELPRGLRLNVVSPSLVEGTPAPAVAAFPGFELVSGARVALAYLRCLESGITGRVIRV</sequence>
<dbReference type="Proteomes" id="UP000297564">
    <property type="component" value="Unassembled WGS sequence"/>
</dbReference>
<dbReference type="PANTHER" id="PTHR43477">
    <property type="entry name" value="DIHYDROANTICAPSIN 7-DEHYDROGENASE"/>
    <property type="match status" value="1"/>
</dbReference>
<dbReference type="InterPro" id="IPR051122">
    <property type="entry name" value="SDR_DHRS6-like"/>
</dbReference>
<organism evidence="3 4">
    <name type="scientific">Ramlibacter rhizophilus</name>
    <dbReference type="NCBI Taxonomy" id="1781167"/>
    <lineage>
        <taxon>Bacteria</taxon>
        <taxon>Pseudomonadati</taxon>
        <taxon>Pseudomonadota</taxon>
        <taxon>Betaproteobacteria</taxon>
        <taxon>Burkholderiales</taxon>
        <taxon>Comamonadaceae</taxon>
        <taxon>Ramlibacter</taxon>
    </lineage>
</organism>
<dbReference type="CDD" id="cd11731">
    <property type="entry name" value="Lin1944_like_SDR_c"/>
    <property type="match status" value="1"/>
</dbReference>
<protein>
    <submittedName>
        <fullName evidence="3">Short chain dehydrogenase</fullName>
    </submittedName>
</protein>
<dbReference type="Gene3D" id="3.40.50.720">
    <property type="entry name" value="NAD(P)-binding Rossmann-like Domain"/>
    <property type="match status" value="1"/>
</dbReference>
<dbReference type="InterPro" id="IPR036291">
    <property type="entry name" value="NAD(P)-bd_dom_sf"/>
</dbReference>
<dbReference type="PRINTS" id="PR00081">
    <property type="entry name" value="GDHRDH"/>
</dbReference>
<comment type="similarity">
    <text evidence="1">Belongs to the short-chain dehydrogenases/reductases (SDR) family.</text>
</comment>
<dbReference type="AlphaFoldDB" id="A0A4Z0BGK2"/>
<gene>
    <name evidence="3" type="ORF">EZ242_17190</name>
</gene>
<dbReference type="EMBL" id="SMLL01000007">
    <property type="protein sequence ID" value="TFY97264.1"/>
    <property type="molecule type" value="Genomic_DNA"/>
</dbReference>
<dbReference type="InterPro" id="IPR002347">
    <property type="entry name" value="SDR_fam"/>
</dbReference>
<reference evidence="3 4" key="1">
    <citation type="submission" date="2019-03" db="EMBL/GenBank/DDBJ databases">
        <title>Ramlibacter rhizophilus CCTCC AB2015357, whole genome shotgun sequence.</title>
        <authorList>
            <person name="Zhang X."/>
            <person name="Feng G."/>
            <person name="Zhu H."/>
        </authorList>
    </citation>
    <scope>NUCLEOTIDE SEQUENCE [LARGE SCALE GENOMIC DNA]</scope>
    <source>
        <strain evidence="3 4">CCTCC AB2015357</strain>
    </source>
</reference>
<dbReference type="GO" id="GO:0016491">
    <property type="term" value="F:oxidoreductase activity"/>
    <property type="evidence" value="ECO:0007669"/>
    <property type="project" value="UniProtKB-KW"/>
</dbReference>